<dbReference type="InterPro" id="IPR038408">
    <property type="entry name" value="GNK2_sf"/>
</dbReference>
<evidence type="ECO:0000313" key="2">
    <source>
        <dbReference type="Proteomes" id="UP001497516"/>
    </source>
</evidence>
<proteinExistence type="predicted"/>
<reference evidence="1 2" key="1">
    <citation type="submission" date="2024-04" db="EMBL/GenBank/DDBJ databases">
        <authorList>
            <person name="Fracassetti M."/>
        </authorList>
    </citation>
    <scope>NUCLEOTIDE SEQUENCE [LARGE SCALE GENOMIC DNA]</scope>
</reference>
<evidence type="ECO:0000313" key="1">
    <source>
        <dbReference type="EMBL" id="CAL1413832.1"/>
    </source>
</evidence>
<protein>
    <recommendedName>
        <fullName evidence="3">Gnk2-homologous domain-containing protein</fullName>
    </recommendedName>
</protein>
<keyword evidence="2" id="KW-1185">Reference proteome</keyword>
<name>A0AAV2GTY5_9ROSI</name>
<organism evidence="1 2">
    <name type="scientific">Linum trigynum</name>
    <dbReference type="NCBI Taxonomy" id="586398"/>
    <lineage>
        <taxon>Eukaryota</taxon>
        <taxon>Viridiplantae</taxon>
        <taxon>Streptophyta</taxon>
        <taxon>Embryophyta</taxon>
        <taxon>Tracheophyta</taxon>
        <taxon>Spermatophyta</taxon>
        <taxon>Magnoliopsida</taxon>
        <taxon>eudicotyledons</taxon>
        <taxon>Gunneridae</taxon>
        <taxon>Pentapetalae</taxon>
        <taxon>rosids</taxon>
        <taxon>fabids</taxon>
        <taxon>Malpighiales</taxon>
        <taxon>Linaceae</taxon>
        <taxon>Linum</taxon>
    </lineage>
</organism>
<dbReference type="Proteomes" id="UP001497516">
    <property type="component" value="Chromosome 9"/>
</dbReference>
<dbReference type="EMBL" id="OZ034822">
    <property type="protein sequence ID" value="CAL1413832.1"/>
    <property type="molecule type" value="Genomic_DNA"/>
</dbReference>
<dbReference type="AlphaFoldDB" id="A0AAV2GTY5"/>
<gene>
    <name evidence="1" type="ORF">LTRI10_LOCUS53034</name>
</gene>
<evidence type="ECO:0008006" key="3">
    <source>
        <dbReference type="Google" id="ProtNLM"/>
    </source>
</evidence>
<sequence length="147" mass="16095">MDCSSSSSSWSNLPATYSRRRAVTAVLVAAGYLTMISRNVAVAKPPALHYCSSHASEDPAKYYSNAEKVMSNLVKRAPYSWTHMFKAWYPDNEVGSVVGAATCYNNNARKCRACLEALKDTLDGCKESITGGCFSAGCNMHFWMIVD</sequence>
<dbReference type="Gene3D" id="3.30.430.20">
    <property type="entry name" value="Gnk2 domain, C-X8-C-X2-C motif"/>
    <property type="match status" value="1"/>
</dbReference>
<accession>A0AAV2GTY5</accession>